<organism evidence="1 2">
    <name type="scientific">Candidatus Doudnabacteria bacterium RIFCSPHIGHO2_01_52_17</name>
    <dbReference type="NCBI Taxonomy" id="1817820"/>
    <lineage>
        <taxon>Bacteria</taxon>
        <taxon>Candidatus Doudnaibacteriota</taxon>
    </lineage>
</organism>
<reference evidence="1 2" key="1">
    <citation type="journal article" date="2016" name="Nat. Commun.">
        <title>Thousands of microbial genomes shed light on interconnected biogeochemical processes in an aquifer system.</title>
        <authorList>
            <person name="Anantharaman K."/>
            <person name="Brown C.T."/>
            <person name="Hug L.A."/>
            <person name="Sharon I."/>
            <person name="Castelle C.J."/>
            <person name="Probst A.J."/>
            <person name="Thomas B.C."/>
            <person name="Singh A."/>
            <person name="Wilkins M.J."/>
            <person name="Karaoz U."/>
            <person name="Brodie E.L."/>
            <person name="Williams K.H."/>
            <person name="Hubbard S.S."/>
            <person name="Banfield J.F."/>
        </authorList>
    </citation>
    <scope>NUCLEOTIDE SEQUENCE [LARGE SCALE GENOMIC DNA]</scope>
</reference>
<comment type="caution">
    <text evidence="1">The sequence shown here is derived from an EMBL/GenBank/DDBJ whole genome shotgun (WGS) entry which is preliminary data.</text>
</comment>
<proteinExistence type="predicted"/>
<sequence>MREFNKRIEEFSEELYADLSPVPLPEEVKADIYARIEERLHQVIMDIVSPKLGSVGSSAIKDALDHEDYPRLSDMLSRHDKLTQEVQHRIEEELKNLKVTISQEQQHAGQAEPGTP</sequence>
<protein>
    <submittedName>
        <fullName evidence="1">Uncharacterized protein</fullName>
    </submittedName>
</protein>
<accession>A0A1F5NDT6</accession>
<gene>
    <name evidence="1" type="ORF">A3K06_03480</name>
</gene>
<evidence type="ECO:0000313" key="2">
    <source>
        <dbReference type="Proteomes" id="UP000176547"/>
    </source>
</evidence>
<name>A0A1F5NDT6_9BACT</name>
<dbReference type="AlphaFoldDB" id="A0A1F5NDT6"/>
<dbReference type="Proteomes" id="UP000176547">
    <property type="component" value="Unassembled WGS sequence"/>
</dbReference>
<evidence type="ECO:0000313" key="1">
    <source>
        <dbReference type="EMBL" id="OGE75829.1"/>
    </source>
</evidence>
<dbReference type="EMBL" id="MFEG01000024">
    <property type="protein sequence ID" value="OGE75829.1"/>
    <property type="molecule type" value="Genomic_DNA"/>
</dbReference>